<proteinExistence type="predicted"/>
<dbReference type="PANTHER" id="PTHR34352">
    <property type="entry name" value="PROTEIN YHFA"/>
    <property type="match status" value="1"/>
</dbReference>
<dbReference type="Proteomes" id="UP001232973">
    <property type="component" value="Unassembled WGS sequence"/>
</dbReference>
<dbReference type="PANTHER" id="PTHR34352:SF1">
    <property type="entry name" value="PROTEIN YHFA"/>
    <property type="match status" value="1"/>
</dbReference>
<dbReference type="InterPro" id="IPR015946">
    <property type="entry name" value="KH_dom-like_a/b"/>
</dbReference>
<gene>
    <name evidence="1" type="ORF">J2S03_000714</name>
</gene>
<evidence type="ECO:0000313" key="2">
    <source>
        <dbReference type="Proteomes" id="UP001232973"/>
    </source>
</evidence>
<organism evidence="1 2">
    <name type="scientific">Alicyclobacillus cycloheptanicus</name>
    <dbReference type="NCBI Taxonomy" id="1457"/>
    <lineage>
        <taxon>Bacteria</taxon>
        <taxon>Bacillati</taxon>
        <taxon>Bacillota</taxon>
        <taxon>Bacilli</taxon>
        <taxon>Bacillales</taxon>
        <taxon>Alicyclobacillaceae</taxon>
        <taxon>Alicyclobacillus</taxon>
    </lineage>
</organism>
<accession>A0ABT9XFK4</accession>
<sequence>MPEMRVESKWNGKRHFESLGPSGHVVHMDAKVDDGGDDHGNRPMELLLMGLTGCTGIDVTMILERMRQPLESLSIAAEGVRREEYPQAFTEIRLTYTMTGDVQPAKAWRAIHLSEEKYCSASASLNAHIVPRLVLNGVEVPPMRKEEGAESAEE</sequence>
<dbReference type="Gene3D" id="3.30.300.20">
    <property type="match status" value="1"/>
</dbReference>
<comment type="caution">
    <text evidence="1">The sequence shown here is derived from an EMBL/GenBank/DDBJ whole genome shotgun (WGS) entry which is preliminary data.</text>
</comment>
<dbReference type="Pfam" id="PF02566">
    <property type="entry name" value="OsmC"/>
    <property type="match status" value="1"/>
</dbReference>
<protein>
    <submittedName>
        <fullName evidence="1">Redox protein</fullName>
    </submittedName>
</protein>
<dbReference type="InterPro" id="IPR003718">
    <property type="entry name" value="OsmC/Ohr_fam"/>
</dbReference>
<name>A0ABT9XFK4_9BACL</name>
<dbReference type="EMBL" id="JAUSTP010000003">
    <property type="protein sequence ID" value="MDQ0188900.1"/>
    <property type="molecule type" value="Genomic_DNA"/>
</dbReference>
<dbReference type="SUPFAM" id="SSF82784">
    <property type="entry name" value="OsmC-like"/>
    <property type="match status" value="1"/>
</dbReference>
<evidence type="ECO:0000313" key="1">
    <source>
        <dbReference type="EMBL" id="MDQ0188900.1"/>
    </source>
</evidence>
<keyword evidence="2" id="KW-1185">Reference proteome</keyword>
<dbReference type="InterPro" id="IPR036102">
    <property type="entry name" value="OsmC/Ohrsf"/>
</dbReference>
<reference evidence="1 2" key="1">
    <citation type="submission" date="2023-07" db="EMBL/GenBank/DDBJ databases">
        <title>Genomic Encyclopedia of Type Strains, Phase IV (KMG-IV): sequencing the most valuable type-strain genomes for metagenomic binning, comparative biology and taxonomic classification.</title>
        <authorList>
            <person name="Goeker M."/>
        </authorList>
    </citation>
    <scope>NUCLEOTIDE SEQUENCE [LARGE SCALE GENOMIC DNA]</scope>
    <source>
        <strain evidence="1 2">DSM 4006</strain>
    </source>
</reference>